<dbReference type="InterPro" id="IPR017452">
    <property type="entry name" value="GPCR_Rhodpsn_7TM"/>
</dbReference>
<feature type="transmembrane region" description="Helical" evidence="9">
    <location>
        <begin position="1431"/>
        <end position="1458"/>
    </location>
</feature>
<feature type="transmembrane region" description="Helical" evidence="9">
    <location>
        <begin position="1301"/>
        <end position="1327"/>
    </location>
</feature>
<feature type="transmembrane region" description="Helical" evidence="9">
    <location>
        <begin position="12"/>
        <end position="31"/>
    </location>
</feature>
<keyword evidence="6 7" id="KW-1015">Disulfide bond</keyword>
<evidence type="ECO:0000313" key="14">
    <source>
        <dbReference type="Proteomes" id="UP000663828"/>
    </source>
</evidence>
<dbReference type="PRINTS" id="PR00261">
    <property type="entry name" value="LDLRECEPTOR"/>
</dbReference>
<dbReference type="PANTHER" id="PTHR24270">
    <property type="entry name" value="LOW-DENSITY LIPOPROTEIN RECEPTOR-RELATED"/>
    <property type="match status" value="1"/>
</dbReference>
<gene>
    <name evidence="12" type="ORF">EDS130_LOCUS27349</name>
    <name evidence="13" type="ORF">XAT740_LOCUS26283</name>
</gene>
<keyword evidence="7" id="KW-0245">EGF-like domain</keyword>
<dbReference type="PROSITE" id="PS00022">
    <property type="entry name" value="EGF_1"/>
    <property type="match status" value="2"/>
</dbReference>
<dbReference type="CDD" id="cd00112">
    <property type="entry name" value="LDLa"/>
    <property type="match status" value="1"/>
</dbReference>
<dbReference type="CDD" id="cd00637">
    <property type="entry name" value="7tm_classA_rhodopsin-like"/>
    <property type="match status" value="1"/>
</dbReference>
<comment type="caution">
    <text evidence="7">Lacks conserved residue(s) required for the propagation of feature annotation.</text>
</comment>
<evidence type="ECO:0000313" key="12">
    <source>
        <dbReference type="EMBL" id="CAF1238873.1"/>
    </source>
</evidence>
<sequence length="1561" mass="183086">MFIIQGKTKPFQVFLLVPFWLIFVTCQLNMYNVERKDFESHSLAYDCLNHYIYRKKLAYQNLYDIIVDIIPFCIRPSNDSSNDASDTSVHPLARRLSFTEISLLGINSQQVVSWSIPMITAERYQAYLNASKTESSDEYFYNCTQPWFGIRCQYSFGSQFIGMSFNEIVEVIFTEKQPFSESSNTLMPISMTCYVLIECHRDGLKWCLDWREICNGVLDCFDEGIDEEGCFVLEMNACADDEYRCHNGMCIAEDLWNDGEGEAYCADRSDEMPGVSYMKMCYQDASFRCEEHSCRADDGSFSCGDGECVRRYEYCYSGRHRLLIESMLKQGDLADECWMAMTCLTRIVQEINGTSCNHWLMTDYVNMSLTKCPWFFQFPAVAVYSNHVRFFYEDVHSRNDSNMYFLPDYICYDAILCKCGSFEKVHDNLTCIMGSNSDMEWDRNMENPWSTLIWWVEQKFRSCLVSKNFNSSEMAFINYSTLYICETSSKIISTSHVKDNIYDCAEMDDEFSENGCYPGDRYRVKCDTTDICWPPIYQAKAYKSSYVQSLGNIPFQSFCDGIRHDFYHNFNKERHSEEDECNLNHLCNNIYARCDGFWACADGRDEFNCGQTICPLNEHACVSPHNYTVFCLPHNRVNDSVDDCLGATDEQEECRFKWNSNQEMSYLRCLNDTMCLKSSDLCDNIKHCPLHNDDEAFCRHLPFTFTCNQNKSNHRTQIEHILCGINEHDSHRFRFFTLVTSSTYPALISSDLIDPINYIQPQEQHLIVKKNTKNNSWSHYCNRGLMITKFTNNGIQSKCLCPPSYYGDLCQYQNQRISLKLQLSSTNRQEIYGIVVILMENNRIIEFNQFQYIAKDSCTMKFNQYLLYQRRPKNLSSNYNIRIDVVEKNSMIYIGHWYYSVPFLFLPVNHMALSLNLSSIIMEKERKQCLSECLDKQECVPYVNDRDKSFCRWKTPVEQYGCSNESIFIGMKDNNRSICMCSLVAYGPTCLLSSKCSINPCKNHGQCIRDEWDIFHQNYSCICSNKYYGLNCEYRKWQLDVEFDNKMKIPSYIIAYFYTISNQSQPIKTIVLRKLTLFQHIVTFHISIAFHLVFIEIQHRFYLAYLQHQSYMHVLTNLNPEQECHSIEKYVNSKVLELHRYERINEFHRICLTHWDVKCFVDEIYMCLCTNDHHANCFEFHDGKLQPYPYQRFQCSSTDKYCLNEGRCYQDHPKCPSTKICLCRDCFFGDQCQFYAKGLGSTLDEILGYEFQYGKSFSSQSFSIHVSAFLTMFIFVGGMMSSIFALMTFTQRKPREVGCGLYLWTSSLTSLITIILFTVKFLLLLISYQNVPNLRVILITNCRCIEILLKLFLFTDSWLNACVAIERTYSIHRGLYFDQFKSRKAAKWVIGFILILNTGALIPQFIFLHVFQDEIEERSWCVVRYTNWIQIYTMAMLFIHYFVPLCIQICSTISIILITTRQKRAAQSDRSYWSHLKKKIRKYKQLLISPLIIICLTLPHLIISIILDCQKSSRLFWFYLIGYFLSFIPAASVFLIFVLPSPLYRAQFRQCIFHLKQQMSR</sequence>
<keyword evidence="5 9" id="KW-0472">Membrane</keyword>
<dbReference type="InterPro" id="IPR000742">
    <property type="entry name" value="EGF"/>
</dbReference>
<comment type="caution">
    <text evidence="13">The sequence shown here is derived from an EMBL/GenBank/DDBJ whole genome shotgun (WGS) entry which is preliminary data.</text>
</comment>
<evidence type="ECO:0000259" key="11">
    <source>
        <dbReference type="PROSITE" id="PS50262"/>
    </source>
</evidence>
<dbReference type="GO" id="GO:0016192">
    <property type="term" value="P:vesicle-mediated transport"/>
    <property type="evidence" value="ECO:0007669"/>
    <property type="project" value="UniProtKB-ARBA"/>
</dbReference>
<keyword evidence="4 9" id="KW-1133">Transmembrane helix</keyword>
<dbReference type="Gene3D" id="2.10.25.10">
    <property type="entry name" value="Laminin"/>
    <property type="match status" value="1"/>
</dbReference>
<comment type="subcellular location">
    <subcellularLocation>
        <location evidence="1">Membrane</location>
        <topology evidence="1">Single-pass membrane protein</topology>
    </subcellularLocation>
</comment>
<dbReference type="EMBL" id="CAJNOJ010000171">
    <property type="protein sequence ID" value="CAF1238873.1"/>
    <property type="molecule type" value="Genomic_DNA"/>
</dbReference>
<dbReference type="Gene3D" id="1.20.1070.10">
    <property type="entry name" value="Rhodopsin 7-helix transmembrane proteins"/>
    <property type="match status" value="1"/>
</dbReference>
<evidence type="ECO:0000256" key="3">
    <source>
        <dbReference type="ARBA" id="ARBA00022737"/>
    </source>
</evidence>
<evidence type="ECO:0000256" key="1">
    <source>
        <dbReference type="ARBA" id="ARBA00004167"/>
    </source>
</evidence>
<name>A0A815A410_ADIRI</name>
<dbReference type="Proteomes" id="UP000663828">
    <property type="component" value="Unassembled WGS sequence"/>
</dbReference>
<reference evidence="13" key="1">
    <citation type="submission" date="2021-02" db="EMBL/GenBank/DDBJ databases">
        <authorList>
            <person name="Nowell W R."/>
        </authorList>
    </citation>
    <scope>NUCLEOTIDE SEQUENCE</scope>
</reference>
<feature type="transmembrane region" description="Helical" evidence="9">
    <location>
        <begin position="1386"/>
        <end position="1411"/>
    </location>
</feature>
<dbReference type="Gene3D" id="4.10.400.10">
    <property type="entry name" value="Low-density Lipoprotein Receptor"/>
    <property type="match status" value="1"/>
</dbReference>
<dbReference type="GO" id="GO:0005886">
    <property type="term" value="C:plasma membrane"/>
    <property type="evidence" value="ECO:0007669"/>
    <property type="project" value="TreeGrafter"/>
</dbReference>
<evidence type="ECO:0000256" key="5">
    <source>
        <dbReference type="ARBA" id="ARBA00023136"/>
    </source>
</evidence>
<dbReference type="SMART" id="SM00181">
    <property type="entry name" value="EGF"/>
    <property type="match status" value="2"/>
</dbReference>
<feature type="domain" description="G-protein coupled receptors family 1 profile" evidence="11">
    <location>
        <begin position="1281"/>
        <end position="1537"/>
    </location>
</feature>
<feature type="transmembrane region" description="Helical" evidence="9">
    <location>
        <begin position="1518"/>
        <end position="1539"/>
    </location>
</feature>
<evidence type="ECO:0000256" key="2">
    <source>
        <dbReference type="ARBA" id="ARBA00022692"/>
    </source>
</evidence>
<evidence type="ECO:0000256" key="4">
    <source>
        <dbReference type="ARBA" id="ARBA00022989"/>
    </source>
</evidence>
<feature type="disulfide bond" evidence="7">
    <location>
        <begin position="1023"/>
        <end position="1032"/>
    </location>
</feature>
<dbReference type="PROSITE" id="PS50068">
    <property type="entry name" value="LDLRA_2"/>
    <property type="match status" value="1"/>
</dbReference>
<dbReference type="InterPro" id="IPR002172">
    <property type="entry name" value="LDrepeatLR_classA_rpt"/>
</dbReference>
<dbReference type="InterPro" id="IPR036055">
    <property type="entry name" value="LDL_receptor-like_sf"/>
</dbReference>
<dbReference type="SMART" id="SM00192">
    <property type="entry name" value="LDLa"/>
    <property type="match status" value="5"/>
</dbReference>
<dbReference type="EMBL" id="CAJNOR010002129">
    <property type="protein sequence ID" value="CAF1251528.1"/>
    <property type="molecule type" value="Genomic_DNA"/>
</dbReference>
<dbReference type="InterPro" id="IPR000276">
    <property type="entry name" value="GPCR_Rhodpsn"/>
</dbReference>
<evidence type="ECO:0000256" key="6">
    <source>
        <dbReference type="ARBA" id="ARBA00023157"/>
    </source>
</evidence>
<evidence type="ECO:0000256" key="8">
    <source>
        <dbReference type="PROSITE-ProRule" id="PRU00124"/>
    </source>
</evidence>
<evidence type="ECO:0000313" key="13">
    <source>
        <dbReference type="EMBL" id="CAF1251528.1"/>
    </source>
</evidence>
<keyword evidence="2 9" id="KW-0812">Transmembrane</keyword>
<dbReference type="InterPro" id="IPR050685">
    <property type="entry name" value="LDLR"/>
</dbReference>
<dbReference type="SUPFAM" id="SSF81321">
    <property type="entry name" value="Family A G protein-coupled receptor-like"/>
    <property type="match status" value="1"/>
</dbReference>
<dbReference type="PROSITE" id="PS50262">
    <property type="entry name" value="G_PROTEIN_RECEP_F1_2"/>
    <property type="match status" value="1"/>
</dbReference>
<feature type="disulfide bond" evidence="8">
    <location>
        <begin position="238"/>
        <end position="250"/>
    </location>
</feature>
<proteinExistence type="predicted"/>
<accession>A0A815A410</accession>
<feature type="transmembrane region" description="Helical" evidence="9">
    <location>
        <begin position="1266"/>
        <end position="1289"/>
    </location>
</feature>
<feature type="transmembrane region" description="Helical" evidence="9">
    <location>
        <begin position="1486"/>
        <end position="1506"/>
    </location>
</feature>
<organism evidence="13 14">
    <name type="scientific">Adineta ricciae</name>
    <name type="common">Rotifer</name>
    <dbReference type="NCBI Taxonomy" id="249248"/>
    <lineage>
        <taxon>Eukaryota</taxon>
        <taxon>Metazoa</taxon>
        <taxon>Spiralia</taxon>
        <taxon>Gnathifera</taxon>
        <taxon>Rotifera</taxon>
        <taxon>Eurotatoria</taxon>
        <taxon>Bdelloidea</taxon>
        <taxon>Adinetida</taxon>
        <taxon>Adinetidae</taxon>
        <taxon>Adineta</taxon>
    </lineage>
</organism>
<keyword evidence="3" id="KW-0677">Repeat</keyword>
<evidence type="ECO:0000259" key="10">
    <source>
        <dbReference type="PROSITE" id="PS50026"/>
    </source>
</evidence>
<dbReference type="PROSITE" id="PS50026">
    <property type="entry name" value="EGF_3"/>
    <property type="match status" value="1"/>
</dbReference>
<feature type="transmembrane region" description="Helical" evidence="9">
    <location>
        <begin position="1075"/>
        <end position="1094"/>
    </location>
</feature>
<dbReference type="GO" id="GO:0004930">
    <property type="term" value="F:G protein-coupled receptor activity"/>
    <property type="evidence" value="ECO:0007669"/>
    <property type="project" value="InterPro"/>
</dbReference>
<dbReference type="Pfam" id="PF00001">
    <property type="entry name" value="7tm_1"/>
    <property type="match status" value="1"/>
</dbReference>
<dbReference type="SUPFAM" id="SSF57196">
    <property type="entry name" value="EGF/Laminin"/>
    <property type="match status" value="1"/>
</dbReference>
<keyword evidence="14" id="KW-1185">Reference proteome</keyword>
<evidence type="ECO:0000256" key="7">
    <source>
        <dbReference type="PROSITE-ProRule" id="PRU00076"/>
    </source>
</evidence>
<dbReference type="OrthoDB" id="9993187at2759"/>
<dbReference type="Proteomes" id="UP000663852">
    <property type="component" value="Unassembled WGS sequence"/>
</dbReference>
<feature type="domain" description="EGF-like" evidence="10">
    <location>
        <begin position="992"/>
        <end position="1033"/>
    </location>
</feature>
<protein>
    <submittedName>
        <fullName evidence="13">Uncharacterized protein</fullName>
    </submittedName>
</protein>
<evidence type="ECO:0000256" key="9">
    <source>
        <dbReference type="SAM" id="Phobius"/>
    </source>
</evidence>